<dbReference type="EMBL" id="VDCV01000016">
    <property type="protein sequence ID" value="KAB5520544.1"/>
    <property type="molecule type" value="Genomic_DNA"/>
</dbReference>
<evidence type="ECO:0000313" key="3">
    <source>
        <dbReference type="Proteomes" id="UP000326939"/>
    </source>
</evidence>
<name>A0A5N5JRF7_9ROSI</name>
<gene>
    <name evidence="2" type="ORF">DKX38_024863</name>
</gene>
<dbReference type="InterPro" id="IPR008700">
    <property type="entry name" value="TypeIII_avirulence_cleave"/>
</dbReference>
<accession>A0A5N5JRF7</accession>
<proteinExistence type="predicted"/>
<dbReference type="AlphaFoldDB" id="A0A5N5JRF7"/>
<keyword evidence="3" id="KW-1185">Reference proteome</keyword>
<dbReference type="Proteomes" id="UP000326939">
    <property type="component" value="Chromosome 16"/>
</dbReference>
<reference evidence="3" key="1">
    <citation type="journal article" date="2019" name="Gigascience">
        <title>De novo genome assembly of the endangered Acer yangbiense, a plant species with extremely small populations endemic to Yunnan Province, China.</title>
        <authorList>
            <person name="Yang J."/>
            <person name="Wariss H.M."/>
            <person name="Tao L."/>
            <person name="Zhang R."/>
            <person name="Yun Q."/>
            <person name="Hollingsworth P."/>
            <person name="Dao Z."/>
            <person name="Luo G."/>
            <person name="Guo H."/>
            <person name="Ma Y."/>
            <person name="Sun W."/>
        </authorList>
    </citation>
    <scope>NUCLEOTIDE SEQUENCE [LARGE SCALE GENOMIC DNA]</scope>
    <source>
        <strain evidence="3">cv. br00</strain>
    </source>
</reference>
<organism evidence="2 3">
    <name type="scientific">Salix brachista</name>
    <dbReference type="NCBI Taxonomy" id="2182728"/>
    <lineage>
        <taxon>Eukaryota</taxon>
        <taxon>Viridiplantae</taxon>
        <taxon>Streptophyta</taxon>
        <taxon>Embryophyta</taxon>
        <taxon>Tracheophyta</taxon>
        <taxon>Spermatophyta</taxon>
        <taxon>Magnoliopsida</taxon>
        <taxon>eudicotyledons</taxon>
        <taxon>Gunneridae</taxon>
        <taxon>Pentapetalae</taxon>
        <taxon>rosids</taxon>
        <taxon>fabids</taxon>
        <taxon>Malpighiales</taxon>
        <taxon>Salicaceae</taxon>
        <taxon>Saliceae</taxon>
        <taxon>Salix</taxon>
    </lineage>
</organism>
<evidence type="ECO:0000259" key="1">
    <source>
        <dbReference type="Pfam" id="PF05627"/>
    </source>
</evidence>
<dbReference type="PANTHER" id="PTHR33882">
    <property type="entry name" value="PATHOGENIC TYPE III EFFECTOR AVIRULENCE FACTOR AVR AVRRPT-CLEAVAGE: CLEAVAGE SITE PROTEIN"/>
    <property type="match status" value="1"/>
</dbReference>
<dbReference type="PANTHER" id="PTHR33882:SF11">
    <property type="entry name" value="RPM1-INTERACTING PROTEIN 4 (RIN4) FAMILY PROTEIN"/>
    <property type="match status" value="1"/>
</dbReference>
<protein>
    <recommendedName>
        <fullName evidence="1">RIN4 pathogenic type III effector avirulence factor Avr cleavage site domain-containing protein</fullName>
    </recommendedName>
</protein>
<dbReference type="Pfam" id="PF05627">
    <property type="entry name" value="AvrRpt-cleavage"/>
    <property type="match status" value="1"/>
</dbReference>
<comment type="caution">
    <text evidence="2">The sequence shown here is derived from an EMBL/GenBank/DDBJ whole genome shotgun (WGS) entry which is preliminary data.</text>
</comment>
<feature type="domain" description="RIN4 pathogenic type III effector avirulence factor Avr cleavage site" evidence="1">
    <location>
        <begin position="73"/>
        <end position="105"/>
    </location>
</feature>
<evidence type="ECO:0000313" key="2">
    <source>
        <dbReference type="EMBL" id="KAB5520544.1"/>
    </source>
</evidence>
<sequence length="152" mass="17296">MPFLWQEKAPFTISLPPLHHGKEKGKLTASKVRGDNLLSNFLRVLILMLVFSIKNSCKLQADYLDFILLQKNGGLSVPEFGGWNSKNTVPTDYSMVFTQARVNRRQRKSDVRHASLGNERELLSAAAAARQQEDSVMKRKKFLTYINCCIRP</sequence>